<dbReference type="InterPro" id="IPR042185">
    <property type="entry name" value="Serpin_sf_2"/>
</dbReference>
<dbReference type="Pfam" id="PF00079">
    <property type="entry name" value="Serpin"/>
    <property type="match status" value="1"/>
</dbReference>
<evidence type="ECO:0000313" key="3">
    <source>
        <dbReference type="EMBL" id="MBB5431754.1"/>
    </source>
</evidence>
<protein>
    <submittedName>
        <fullName evidence="3">Serpin B</fullName>
    </submittedName>
</protein>
<dbReference type="CDD" id="cd19590">
    <property type="entry name" value="serpin_thermopin-like"/>
    <property type="match status" value="1"/>
</dbReference>
<dbReference type="AlphaFoldDB" id="A0A7W8VDB3"/>
<reference evidence="3 4" key="1">
    <citation type="submission" date="2020-08" db="EMBL/GenBank/DDBJ databases">
        <title>Sequencing the genomes of 1000 actinobacteria strains.</title>
        <authorList>
            <person name="Klenk H.-P."/>
        </authorList>
    </citation>
    <scope>NUCLEOTIDE SEQUENCE [LARGE SCALE GENOMIC DNA]</scope>
    <source>
        <strain evidence="3 4">DSM 44551</strain>
    </source>
</reference>
<name>A0A7W8VDB3_9ACTN</name>
<dbReference type="EMBL" id="JACHDB010000001">
    <property type="protein sequence ID" value="MBB5431754.1"/>
    <property type="molecule type" value="Genomic_DNA"/>
</dbReference>
<proteinExistence type="inferred from homology"/>
<dbReference type="GO" id="GO:0004867">
    <property type="term" value="F:serine-type endopeptidase inhibitor activity"/>
    <property type="evidence" value="ECO:0007669"/>
    <property type="project" value="InterPro"/>
</dbReference>
<accession>A0A7W8VDB3</accession>
<sequence>MRRRPPLHPDHLAFALSLDAGLRGGGSHVWSPYSVGEALGLVATGARGATRTELDGLLGRDLGAHLRALEEAVAPDGSGGPELETATSLWTRGDLRIEPDFERALTARRSASVRTADFAGDPEGVRKAANAEVAEATHGLITDLLRSGDITVATQALLLNALWVRLLWTDPFDPAQTAPQPFRSPAGAVPAAMMRRQGRMPYAEAGGWAMVTLGSEHDLALDVLLPPDDGAAPRPALTAGALSGLYAALSTEEVRLSLPRFEISSRTLLSGALAAAGVRTVFTADADLSGIADRRLLIDEVVHQALLRVDERGAEGAAATAVVMRTMSLTPPKPPKVFTADRPFAFVLRRRSAALFLGTITAPEDPGPAE</sequence>
<dbReference type="RefSeq" id="WP_184391418.1">
    <property type="nucleotide sequence ID" value="NZ_BAAAJD010000099.1"/>
</dbReference>
<dbReference type="PANTHER" id="PTHR11461">
    <property type="entry name" value="SERINE PROTEASE INHIBITOR, SERPIN"/>
    <property type="match status" value="1"/>
</dbReference>
<organism evidence="3 4">
    <name type="scientific">Nocardiopsis composta</name>
    <dbReference type="NCBI Taxonomy" id="157465"/>
    <lineage>
        <taxon>Bacteria</taxon>
        <taxon>Bacillati</taxon>
        <taxon>Actinomycetota</taxon>
        <taxon>Actinomycetes</taxon>
        <taxon>Streptosporangiales</taxon>
        <taxon>Nocardiopsidaceae</taxon>
        <taxon>Nocardiopsis</taxon>
    </lineage>
</organism>
<gene>
    <name evidence="3" type="ORF">HDA36_001838</name>
</gene>
<dbReference type="GO" id="GO:0005615">
    <property type="term" value="C:extracellular space"/>
    <property type="evidence" value="ECO:0007669"/>
    <property type="project" value="InterPro"/>
</dbReference>
<dbReference type="PANTHER" id="PTHR11461:SF211">
    <property type="entry name" value="GH10112P-RELATED"/>
    <property type="match status" value="1"/>
</dbReference>
<dbReference type="Gene3D" id="2.30.39.10">
    <property type="entry name" value="Alpha-1-antitrypsin, domain 1"/>
    <property type="match status" value="1"/>
</dbReference>
<dbReference type="InterPro" id="IPR036186">
    <property type="entry name" value="Serpin_sf"/>
</dbReference>
<evidence type="ECO:0000259" key="2">
    <source>
        <dbReference type="SMART" id="SM00093"/>
    </source>
</evidence>
<keyword evidence="4" id="KW-1185">Reference proteome</keyword>
<dbReference type="SUPFAM" id="SSF56574">
    <property type="entry name" value="Serpins"/>
    <property type="match status" value="1"/>
</dbReference>
<dbReference type="InterPro" id="IPR042178">
    <property type="entry name" value="Serpin_sf_1"/>
</dbReference>
<feature type="domain" description="Serpin" evidence="2">
    <location>
        <begin position="14"/>
        <end position="363"/>
    </location>
</feature>
<comment type="caution">
    <text evidence="3">The sequence shown here is derived from an EMBL/GenBank/DDBJ whole genome shotgun (WGS) entry which is preliminary data.</text>
</comment>
<dbReference type="SMART" id="SM00093">
    <property type="entry name" value="SERPIN"/>
    <property type="match status" value="1"/>
</dbReference>
<dbReference type="InterPro" id="IPR000215">
    <property type="entry name" value="Serpin_fam"/>
</dbReference>
<dbReference type="Gene3D" id="3.30.497.10">
    <property type="entry name" value="Antithrombin, subunit I, domain 2"/>
    <property type="match status" value="1"/>
</dbReference>
<comment type="similarity">
    <text evidence="1">Belongs to the serpin family.</text>
</comment>
<dbReference type="InterPro" id="IPR023796">
    <property type="entry name" value="Serpin_dom"/>
</dbReference>
<evidence type="ECO:0000313" key="4">
    <source>
        <dbReference type="Proteomes" id="UP000572635"/>
    </source>
</evidence>
<dbReference type="Proteomes" id="UP000572635">
    <property type="component" value="Unassembled WGS sequence"/>
</dbReference>
<evidence type="ECO:0000256" key="1">
    <source>
        <dbReference type="RuleBase" id="RU000411"/>
    </source>
</evidence>